<feature type="compositionally biased region" description="Polar residues" evidence="9">
    <location>
        <begin position="7"/>
        <end position="16"/>
    </location>
</feature>
<feature type="domain" description="S1 motif" evidence="10">
    <location>
        <begin position="469"/>
        <end position="538"/>
    </location>
</feature>
<dbReference type="FunFam" id="2.40.50.140:FF:000011">
    <property type="entry name" value="30S ribosomal protein S1"/>
    <property type="match status" value="1"/>
</dbReference>
<proteinExistence type="inferred from homology"/>
<dbReference type="GO" id="GO:0006412">
    <property type="term" value="P:translation"/>
    <property type="evidence" value="ECO:0007669"/>
    <property type="project" value="InterPro"/>
</dbReference>
<dbReference type="Pfam" id="PF00575">
    <property type="entry name" value="S1"/>
    <property type="match status" value="6"/>
</dbReference>
<evidence type="ECO:0000256" key="3">
    <source>
        <dbReference type="ARBA" id="ARBA00022884"/>
    </source>
</evidence>
<evidence type="ECO:0000256" key="7">
    <source>
        <dbReference type="ARBA" id="ARBA00035293"/>
    </source>
</evidence>
<dbReference type="PANTHER" id="PTHR10724:SF7">
    <property type="entry name" value="SMALL RIBOSOMAL SUBUNIT PROTEIN BS1C"/>
    <property type="match status" value="1"/>
</dbReference>
<dbReference type="FunFam" id="2.40.50.140:FF:000018">
    <property type="entry name" value="30S ribosomal protein S1"/>
    <property type="match status" value="1"/>
</dbReference>
<keyword evidence="2" id="KW-0677">Repeat</keyword>
<dbReference type="InterPro" id="IPR012340">
    <property type="entry name" value="NA-bd_OB-fold"/>
</dbReference>
<dbReference type="KEGG" id="tav:G4V39_10840"/>
<evidence type="ECO:0000313" key="11">
    <source>
        <dbReference type="EMBL" id="QIJ72743.1"/>
    </source>
</evidence>
<evidence type="ECO:0000313" key="12">
    <source>
        <dbReference type="Proteomes" id="UP000502179"/>
    </source>
</evidence>
<dbReference type="PROSITE" id="PS50126">
    <property type="entry name" value="S1"/>
    <property type="match status" value="6"/>
</dbReference>
<dbReference type="PANTHER" id="PTHR10724">
    <property type="entry name" value="30S RIBOSOMAL PROTEIN S1"/>
    <property type="match status" value="1"/>
</dbReference>
<dbReference type="GO" id="GO:0003729">
    <property type="term" value="F:mRNA binding"/>
    <property type="evidence" value="ECO:0007669"/>
    <property type="project" value="TreeGrafter"/>
</dbReference>
<feature type="domain" description="S1 motif" evidence="10">
    <location>
        <begin position="39"/>
        <end position="105"/>
    </location>
</feature>
<feature type="domain" description="S1 motif" evidence="10">
    <location>
        <begin position="210"/>
        <end position="278"/>
    </location>
</feature>
<dbReference type="CDD" id="cd05687">
    <property type="entry name" value="S1_RPS1_repeat_ec1_hs1"/>
    <property type="match status" value="1"/>
</dbReference>
<sequence>MLMEMVDQTQNLSSSGQDEELSQSFESLLEQGLPELHAGEILPGKVVRIDQEWVMVDVGYKCEGQIPAREFKTPNGTLTIQEGDEIPVMIERLSGKDGLMRLSYRKAIRIQTWEKIQEAHKEGTPIEGIILERIKGGFSVDLGGVRAFLPFSQADIRPVRDPEVLIGLETNFKVLKYNRKRDNVVVSRRELLEEELKRKQEETLASLEEGQVREGVVKNITDYGVFVDLGGIDGLLHVSDISWGRVEHPGHLFKVGDKITVKVLKFDREKRKISLGIKQLTPDPWESVEEKYPLGSKVQGKVVNLTDYGAFVELEPGVEGLIHISEMSWTKKVRHPKDVLQVGDVVTVAVIGLDPEARRISLSLKQVEPNPWDIVMEKFPPGTTIETTIKNITDFGLFVGIMEGIDGFIHISDISWSRRLRHPADKYKVGDTIQAVVLNIDREKERFSLGIKQLTPDPWESVEEKYPVGTKVTGTVTNVTDFGVFVEIEEGIEGLIHVSELSDKRLKSAVGTYEVGDKVTAKVINLDPERRKMGLSIRRMAEDEERSYYLDYVKESSGATTTLGALLKEGLTSGKK</sequence>
<protein>
    <recommendedName>
        <fullName evidence="7">Small ribosomal subunit protein bS1</fullName>
    </recommendedName>
    <alternativeName>
        <fullName evidence="8">30S ribosomal protein S1</fullName>
    </alternativeName>
</protein>
<name>A0A6G7PZB3_9BACT</name>
<evidence type="ECO:0000256" key="4">
    <source>
        <dbReference type="ARBA" id="ARBA00022980"/>
    </source>
</evidence>
<accession>A0A6G7PZB3</accession>
<gene>
    <name evidence="11" type="ORF">G4V39_10840</name>
</gene>
<keyword evidence="3" id="KW-0694">RNA-binding</keyword>
<dbReference type="SUPFAM" id="SSF50249">
    <property type="entry name" value="Nucleic acid-binding proteins"/>
    <property type="match status" value="6"/>
</dbReference>
<dbReference type="AlphaFoldDB" id="A0A6G7PZB3"/>
<evidence type="ECO:0000256" key="5">
    <source>
        <dbReference type="ARBA" id="ARBA00023274"/>
    </source>
</evidence>
<dbReference type="InterPro" id="IPR050437">
    <property type="entry name" value="Ribos_protein_bS1-like"/>
</dbReference>
<dbReference type="FunFam" id="2.40.50.140:FF:000103">
    <property type="entry name" value="protein RRP5 homolog"/>
    <property type="match status" value="2"/>
</dbReference>
<feature type="domain" description="S1 motif" evidence="10">
    <location>
        <begin position="295"/>
        <end position="365"/>
    </location>
</feature>
<dbReference type="EMBL" id="CP048877">
    <property type="protein sequence ID" value="QIJ72743.1"/>
    <property type="molecule type" value="Genomic_DNA"/>
</dbReference>
<feature type="domain" description="S1 motif" evidence="10">
    <location>
        <begin position="123"/>
        <end position="189"/>
    </location>
</feature>
<evidence type="ECO:0000256" key="1">
    <source>
        <dbReference type="ARBA" id="ARBA00006767"/>
    </source>
</evidence>
<dbReference type="InterPro" id="IPR035104">
    <property type="entry name" value="Ribosomal_protein_S1-like"/>
</dbReference>
<feature type="region of interest" description="Disordered" evidence="9">
    <location>
        <begin position="1"/>
        <end position="21"/>
    </location>
</feature>
<comment type="similarity">
    <text evidence="1">Belongs to the bacterial ribosomal protein bS1 family.</text>
</comment>
<dbReference type="GO" id="GO:0003735">
    <property type="term" value="F:structural constituent of ribosome"/>
    <property type="evidence" value="ECO:0007669"/>
    <property type="project" value="InterPro"/>
</dbReference>
<dbReference type="InterPro" id="IPR003029">
    <property type="entry name" value="S1_domain"/>
</dbReference>
<dbReference type="NCBIfam" id="TIGR00717">
    <property type="entry name" value="rpsA"/>
    <property type="match status" value="1"/>
</dbReference>
<keyword evidence="4 11" id="KW-0689">Ribosomal protein</keyword>
<evidence type="ECO:0000256" key="2">
    <source>
        <dbReference type="ARBA" id="ARBA00022737"/>
    </source>
</evidence>
<dbReference type="CDD" id="cd04465">
    <property type="entry name" value="S1_RPS1_repeat_ec2_hs2"/>
    <property type="match status" value="1"/>
</dbReference>
<dbReference type="Proteomes" id="UP000502179">
    <property type="component" value="Chromosome"/>
</dbReference>
<dbReference type="InterPro" id="IPR000110">
    <property type="entry name" value="Ribosomal_bS1"/>
</dbReference>
<evidence type="ECO:0000259" key="10">
    <source>
        <dbReference type="PROSITE" id="PS50126"/>
    </source>
</evidence>
<keyword evidence="5" id="KW-0687">Ribonucleoprotein</keyword>
<dbReference type="SMART" id="SM00316">
    <property type="entry name" value="S1"/>
    <property type="match status" value="6"/>
</dbReference>
<dbReference type="Gene3D" id="2.40.50.140">
    <property type="entry name" value="Nucleic acid-binding proteins"/>
    <property type="match status" value="6"/>
</dbReference>
<feature type="domain" description="S1 motif" evidence="10">
    <location>
        <begin position="382"/>
        <end position="452"/>
    </location>
</feature>
<reference evidence="11 12" key="1">
    <citation type="submission" date="2020-02" db="EMBL/GenBank/DDBJ databases">
        <title>Genome analysis of Thermosulfuriphilus ammonigenes ST65T, an anaerobic thermophilic chemolithoautotrophic bacterium isolated from a deep-sea hydrothermal vent.</title>
        <authorList>
            <person name="Slobodkina G."/>
            <person name="Allioux M."/>
            <person name="Merkel A."/>
            <person name="Alain K."/>
            <person name="Jebbar M."/>
            <person name="Slobodkin A."/>
        </authorList>
    </citation>
    <scope>NUCLEOTIDE SEQUENCE [LARGE SCALE GENOMIC DNA]</scope>
    <source>
        <strain evidence="11 12">ST65</strain>
    </source>
</reference>
<evidence type="ECO:0000256" key="6">
    <source>
        <dbReference type="ARBA" id="ARBA00025604"/>
    </source>
</evidence>
<dbReference type="GO" id="GO:0022627">
    <property type="term" value="C:cytosolic small ribosomal subunit"/>
    <property type="evidence" value="ECO:0007669"/>
    <property type="project" value="TreeGrafter"/>
</dbReference>
<comment type="function">
    <text evidence="6">Binds mRNA; thus facilitating recognition of the initiation point. It is needed to translate mRNA with a short Shine-Dalgarno (SD) purine-rich sequence.</text>
</comment>
<keyword evidence="12" id="KW-1185">Reference proteome</keyword>
<evidence type="ECO:0000256" key="9">
    <source>
        <dbReference type="SAM" id="MobiDB-lite"/>
    </source>
</evidence>
<dbReference type="NCBIfam" id="NF004952">
    <property type="entry name" value="PRK06299.1-2"/>
    <property type="match status" value="1"/>
</dbReference>
<organism evidence="11 12">
    <name type="scientific">Thermosulfuriphilus ammonigenes</name>
    <dbReference type="NCBI Taxonomy" id="1936021"/>
    <lineage>
        <taxon>Bacteria</taxon>
        <taxon>Pseudomonadati</taxon>
        <taxon>Thermodesulfobacteriota</taxon>
        <taxon>Thermodesulfobacteria</taxon>
        <taxon>Thermodesulfobacteriales</taxon>
        <taxon>Thermodesulfobacteriaceae</taxon>
        <taxon>Thermosulfuriphilus</taxon>
    </lineage>
</organism>
<dbReference type="CDD" id="cd05688">
    <property type="entry name" value="S1_RPS1_repeat_ec3"/>
    <property type="match status" value="1"/>
</dbReference>
<evidence type="ECO:0000256" key="8">
    <source>
        <dbReference type="ARBA" id="ARBA00035517"/>
    </source>
</evidence>
<dbReference type="PRINTS" id="PR00681">
    <property type="entry name" value="RIBOSOMALS1"/>
</dbReference>